<dbReference type="InterPro" id="IPR026960">
    <property type="entry name" value="RVT-Znf"/>
</dbReference>
<organism evidence="2 3">
    <name type="scientific">Riccia fluitans</name>
    <dbReference type="NCBI Taxonomy" id="41844"/>
    <lineage>
        <taxon>Eukaryota</taxon>
        <taxon>Viridiplantae</taxon>
        <taxon>Streptophyta</taxon>
        <taxon>Embryophyta</taxon>
        <taxon>Marchantiophyta</taxon>
        <taxon>Marchantiopsida</taxon>
        <taxon>Marchantiidae</taxon>
        <taxon>Marchantiales</taxon>
        <taxon>Ricciaceae</taxon>
        <taxon>Riccia</taxon>
    </lineage>
</organism>
<comment type="caution">
    <text evidence="2">The sequence shown here is derived from an EMBL/GenBank/DDBJ whole genome shotgun (WGS) entry which is preliminary data.</text>
</comment>
<evidence type="ECO:0000313" key="2">
    <source>
        <dbReference type="EMBL" id="KAL2641639.1"/>
    </source>
</evidence>
<gene>
    <name evidence="2" type="ORF">R1flu_009226</name>
</gene>
<dbReference type="Proteomes" id="UP001605036">
    <property type="component" value="Unassembled WGS sequence"/>
</dbReference>
<sequence length="293" mass="34216">MRYVGRLLSGESSDWAHMIRFFVREQMLKRSYCWVVKHWTAEEGLLLLPKFSTPRSETTNSIVHSWFKYRKYLKLDEDALVLPGSLTLRQILELLKRYRMDQGCGSGKNPWGISKPHADRCNHRIPRVAANCANRHSEAGTQPKLEVAELRNRVEEGLEANFWHKLEESEEATEDLSAKWPPGTYTLTWSSRWRKLWDRGGLPRVKIWLWKLLQRAFFTGKRATTMQVSYDPCCRCKAATESVSHLFYECSTSRTRWNQLRELAIESRASFHVAYSLLELIDKAIRTKKAVAH</sequence>
<dbReference type="Pfam" id="PF13966">
    <property type="entry name" value="zf-RVT"/>
    <property type="match status" value="1"/>
</dbReference>
<keyword evidence="3" id="KW-1185">Reference proteome</keyword>
<proteinExistence type="predicted"/>
<protein>
    <recommendedName>
        <fullName evidence="1">Reverse transcriptase zinc-binding domain-containing protein</fullName>
    </recommendedName>
</protein>
<accession>A0ABD1Z1G5</accession>
<evidence type="ECO:0000259" key="1">
    <source>
        <dbReference type="Pfam" id="PF13966"/>
    </source>
</evidence>
<dbReference type="EMBL" id="JBHFFA010000002">
    <property type="protein sequence ID" value="KAL2641639.1"/>
    <property type="molecule type" value="Genomic_DNA"/>
</dbReference>
<feature type="domain" description="Reverse transcriptase zinc-binding" evidence="1">
    <location>
        <begin position="191"/>
        <end position="257"/>
    </location>
</feature>
<dbReference type="AlphaFoldDB" id="A0ABD1Z1G5"/>
<reference evidence="2 3" key="1">
    <citation type="submission" date="2024-09" db="EMBL/GenBank/DDBJ databases">
        <title>Chromosome-scale assembly of Riccia fluitans.</title>
        <authorList>
            <person name="Paukszto L."/>
            <person name="Sawicki J."/>
            <person name="Karawczyk K."/>
            <person name="Piernik-Szablinska J."/>
            <person name="Szczecinska M."/>
            <person name="Mazdziarz M."/>
        </authorList>
    </citation>
    <scope>NUCLEOTIDE SEQUENCE [LARGE SCALE GENOMIC DNA]</scope>
    <source>
        <strain evidence="2">Rf_01</strain>
        <tissue evidence="2">Aerial parts of the thallus</tissue>
    </source>
</reference>
<name>A0ABD1Z1G5_9MARC</name>
<evidence type="ECO:0000313" key="3">
    <source>
        <dbReference type="Proteomes" id="UP001605036"/>
    </source>
</evidence>